<gene>
    <name evidence="1" type="ORF">H9Q08_02050</name>
</gene>
<evidence type="ECO:0000313" key="2">
    <source>
        <dbReference type="Proteomes" id="UP001430374"/>
    </source>
</evidence>
<evidence type="ECO:0008006" key="3">
    <source>
        <dbReference type="Google" id="ProtNLM"/>
    </source>
</evidence>
<comment type="caution">
    <text evidence="1">The sequence shown here is derived from an EMBL/GenBank/DDBJ whole genome shotgun (WGS) entry which is preliminary data.</text>
</comment>
<dbReference type="InterPro" id="IPR008993">
    <property type="entry name" value="TIMP-like_OB-fold"/>
</dbReference>
<proteinExistence type="predicted"/>
<name>A0ABS9C1I2_9FLAO</name>
<dbReference type="EMBL" id="JACSGT010000001">
    <property type="protein sequence ID" value="MCF2218078.1"/>
    <property type="molecule type" value="Genomic_DNA"/>
</dbReference>
<sequence>MKKLLLLLFFVIGLIKVSACKCVTKTLAENYLAADVVGVIKIIKVYDENHEQRTHKADIEFEKIYKGEIFKTLNIRGLIGNPSSGACETNVKVGEEYLILLNKYNNSYGISSCSPKYHMNTKKERKNLKALEKTFAYIDKNKFRFIGLEFTTGYDKLQTGDKSALSNIKNFSPKQPFAIYKITINNQQKVEKISPITIFGNKDEEIEKIMKNNMEIDVPLFTKSSTNEYLILLLYLKDNMNTKYGEIINSEW</sequence>
<evidence type="ECO:0000313" key="1">
    <source>
        <dbReference type="EMBL" id="MCF2218078.1"/>
    </source>
</evidence>
<dbReference type="Gene3D" id="2.40.50.120">
    <property type="match status" value="1"/>
</dbReference>
<accession>A0ABS9C1I2</accession>
<dbReference type="SUPFAM" id="SSF50242">
    <property type="entry name" value="TIMP-like"/>
    <property type="match status" value="1"/>
</dbReference>
<dbReference type="RefSeq" id="WP_235129890.1">
    <property type="nucleotide sequence ID" value="NZ_JACSGT010000001.1"/>
</dbReference>
<protein>
    <recommendedName>
        <fullName evidence="3">Tissue inhibitor of metalloproteinase</fullName>
    </recommendedName>
</protein>
<organism evidence="1 2">
    <name type="scientific">Chryseobacterium indicum</name>
    <dbReference type="NCBI Taxonomy" id="2766954"/>
    <lineage>
        <taxon>Bacteria</taxon>
        <taxon>Pseudomonadati</taxon>
        <taxon>Bacteroidota</taxon>
        <taxon>Flavobacteriia</taxon>
        <taxon>Flavobacteriales</taxon>
        <taxon>Weeksellaceae</taxon>
        <taxon>Chryseobacterium group</taxon>
        <taxon>Chryseobacterium</taxon>
    </lineage>
</organism>
<keyword evidence="2" id="KW-1185">Reference proteome</keyword>
<reference evidence="1" key="1">
    <citation type="submission" date="2021-08" db="EMBL/GenBank/DDBJ databases">
        <title>Complete genome sequence of Chryseobacterium sp strain PS-8.</title>
        <authorList>
            <person name="Das S.K."/>
        </authorList>
    </citation>
    <scope>NUCLEOTIDE SEQUENCE</scope>
    <source>
        <strain evidence="1">PS-8</strain>
    </source>
</reference>
<dbReference type="Proteomes" id="UP001430374">
    <property type="component" value="Unassembled WGS sequence"/>
</dbReference>